<accession>X1QST8</accession>
<comment type="caution">
    <text evidence="1">The sequence shown here is derived from an EMBL/GenBank/DDBJ whole genome shotgun (WGS) entry which is preliminary data.</text>
</comment>
<sequence length="46" mass="4981">FLETICGVGGVVVKEMGAVPKYGYRYGAVGWSFPTMIAVPDPEEMQ</sequence>
<name>X1QST8_9ZZZZ</name>
<organism evidence="1">
    <name type="scientific">marine sediment metagenome</name>
    <dbReference type="NCBI Taxonomy" id="412755"/>
    <lineage>
        <taxon>unclassified sequences</taxon>
        <taxon>metagenomes</taxon>
        <taxon>ecological metagenomes</taxon>
    </lineage>
</organism>
<protein>
    <submittedName>
        <fullName evidence="1">Uncharacterized protein</fullName>
    </submittedName>
</protein>
<feature type="non-terminal residue" evidence="1">
    <location>
        <position position="1"/>
    </location>
</feature>
<proteinExistence type="predicted"/>
<dbReference type="EMBL" id="BARV01045770">
    <property type="protein sequence ID" value="GAI71328.1"/>
    <property type="molecule type" value="Genomic_DNA"/>
</dbReference>
<evidence type="ECO:0000313" key="1">
    <source>
        <dbReference type="EMBL" id="GAI71328.1"/>
    </source>
</evidence>
<gene>
    <name evidence="1" type="ORF">S06H3_66801</name>
</gene>
<dbReference type="AlphaFoldDB" id="X1QST8"/>
<feature type="non-terminal residue" evidence="1">
    <location>
        <position position="46"/>
    </location>
</feature>
<reference evidence="1" key="1">
    <citation type="journal article" date="2014" name="Front. Microbiol.">
        <title>High frequency of phylogenetically diverse reductive dehalogenase-homologous genes in deep subseafloor sedimentary metagenomes.</title>
        <authorList>
            <person name="Kawai M."/>
            <person name="Futagami T."/>
            <person name="Toyoda A."/>
            <person name="Takaki Y."/>
            <person name="Nishi S."/>
            <person name="Hori S."/>
            <person name="Arai W."/>
            <person name="Tsubouchi T."/>
            <person name="Morono Y."/>
            <person name="Uchiyama I."/>
            <person name="Ito T."/>
            <person name="Fujiyama A."/>
            <person name="Inagaki F."/>
            <person name="Takami H."/>
        </authorList>
    </citation>
    <scope>NUCLEOTIDE SEQUENCE</scope>
    <source>
        <strain evidence="1">Expedition CK06-06</strain>
    </source>
</reference>